<dbReference type="InterPro" id="IPR000531">
    <property type="entry name" value="Beta-barrel_TonB"/>
</dbReference>
<dbReference type="EMBL" id="CP042239">
    <property type="protein sequence ID" value="QDX25364.1"/>
    <property type="molecule type" value="Genomic_DNA"/>
</dbReference>
<protein>
    <submittedName>
        <fullName evidence="9">Outer membrane beta-barrel protein</fullName>
    </submittedName>
</protein>
<evidence type="ECO:0000256" key="4">
    <source>
        <dbReference type="RuleBase" id="RU003357"/>
    </source>
</evidence>
<evidence type="ECO:0000256" key="6">
    <source>
        <dbReference type="SAM" id="SignalP"/>
    </source>
</evidence>
<evidence type="ECO:0000256" key="5">
    <source>
        <dbReference type="SAM" id="MobiDB-lite"/>
    </source>
</evidence>
<keyword evidence="6" id="KW-0732">Signal</keyword>
<dbReference type="PANTHER" id="PTHR40980">
    <property type="entry name" value="PLUG DOMAIN-CONTAINING PROTEIN"/>
    <property type="match status" value="1"/>
</dbReference>
<dbReference type="Gene3D" id="2.170.130.10">
    <property type="entry name" value="TonB-dependent receptor, plug domain"/>
    <property type="match status" value="1"/>
</dbReference>
<dbReference type="Pfam" id="PF00593">
    <property type="entry name" value="TonB_dep_Rec_b-barrel"/>
    <property type="match status" value="1"/>
</dbReference>
<dbReference type="Gene3D" id="2.40.170.20">
    <property type="entry name" value="TonB-dependent receptor, beta-barrel domain"/>
    <property type="match status" value="1"/>
</dbReference>
<feature type="region of interest" description="Disordered" evidence="5">
    <location>
        <begin position="23"/>
        <end position="55"/>
    </location>
</feature>
<evidence type="ECO:0000313" key="10">
    <source>
        <dbReference type="Proteomes" id="UP000318055"/>
    </source>
</evidence>
<evidence type="ECO:0000259" key="8">
    <source>
        <dbReference type="Pfam" id="PF07715"/>
    </source>
</evidence>
<keyword evidence="2 4" id="KW-0472">Membrane</keyword>
<keyword evidence="10" id="KW-1185">Reference proteome</keyword>
<dbReference type="InterPro" id="IPR012910">
    <property type="entry name" value="Plug_dom"/>
</dbReference>
<dbReference type="OrthoDB" id="9768470at2"/>
<dbReference type="GO" id="GO:0009279">
    <property type="term" value="C:cell outer membrane"/>
    <property type="evidence" value="ECO:0007669"/>
    <property type="project" value="UniProtKB-SubCell"/>
</dbReference>
<proteinExistence type="inferred from homology"/>
<feature type="domain" description="TonB-dependent receptor-like beta-barrel" evidence="7">
    <location>
        <begin position="379"/>
        <end position="823"/>
    </location>
</feature>
<comment type="similarity">
    <text evidence="4">Belongs to the TonB-dependent receptor family.</text>
</comment>
<organism evidence="9 10">
    <name type="scientific">Sphingomonas suaedae</name>
    <dbReference type="NCBI Taxonomy" id="2599297"/>
    <lineage>
        <taxon>Bacteria</taxon>
        <taxon>Pseudomonadati</taxon>
        <taxon>Pseudomonadota</taxon>
        <taxon>Alphaproteobacteria</taxon>
        <taxon>Sphingomonadales</taxon>
        <taxon>Sphingomonadaceae</taxon>
        <taxon>Sphingomonas</taxon>
    </lineage>
</organism>
<feature type="domain" description="TonB-dependent receptor plug" evidence="8">
    <location>
        <begin position="73"/>
        <end position="174"/>
    </location>
</feature>
<dbReference type="KEGG" id="ssua:FPZ54_04535"/>
<keyword evidence="4" id="KW-0798">TonB box</keyword>
<dbReference type="RefSeq" id="WP_145845339.1">
    <property type="nucleotide sequence ID" value="NZ_CP042239.1"/>
</dbReference>
<dbReference type="Pfam" id="PF07715">
    <property type="entry name" value="Plug"/>
    <property type="match status" value="1"/>
</dbReference>
<dbReference type="Proteomes" id="UP000318055">
    <property type="component" value="Chromosome"/>
</dbReference>
<gene>
    <name evidence="9" type="ORF">FPZ54_04535</name>
</gene>
<evidence type="ECO:0000313" key="9">
    <source>
        <dbReference type="EMBL" id="QDX25364.1"/>
    </source>
</evidence>
<evidence type="ECO:0000256" key="2">
    <source>
        <dbReference type="ARBA" id="ARBA00023136"/>
    </source>
</evidence>
<dbReference type="InterPro" id="IPR037066">
    <property type="entry name" value="Plug_dom_sf"/>
</dbReference>
<name>A0A518RD93_9SPHN</name>
<dbReference type="PANTHER" id="PTHR40980:SF5">
    <property type="entry name" value="TONB-DEPENDENT RECEPTOR"/>
    <property type="match status" value="1"/>
</dbReference>
<dbReference type="InterPro" id="IPR036942">
    <property type="entry name" value="Beta-barrel_TonB_sf"/>
</dbReference>
<sequence length="906" mass="98284">MSTSHTLATALLLTSALSAPAFAQTDPAPASTPSAGQVEEPVEEETVEISGPGASADDGQEIVVIGRNIPNAIRATPEVVTVLSAADIQRTGEGDIAGALGRVTGLSVVGNGFVYVRGLGDRYSLALLNGLALPSPEPLRRVVPLDIFPSSLVSSAVVQKSYSVAYPAEFGGGVINLTTTAIPRESFLKIGGSVSGDTFTSSNLGYTYYGSDLDWLGYDDGSRSPAPVFQRALESGSAILPGADFSEDEIKAITRSLLNAETTVVQQNNHIPLNTSLDVSAGLTTDIGGTRLGIIASGGYDNSFKTRESIQQTGPGNILARDARYVRTEHRVITNALLGLGLEFGEHKIRFTNVYVRDTSKQARIGQFFSQSGFGVPDDFSQPADFLQQNTNWTERQLFNSQAVGEFEFGDFSVDARFGYANSQREAPYERSFTYVWGPSLGIPGVTDYVNYLSGSNRGSASVSFSDLNEDVYNGALDLAYRFPSGFTVSAGYAYLDTQRSSTRRDFQFLPQGTLNDAVAQLRPDYLLSDYNVDTYDILLQETSGVAGASAYDAALKVHAAYLQGEADFGQVRLQGGVRYEKGEQQVALIDITNLGGVPAPTRLEKDYFLPALTATWNFAADMQLRVHASKTIARPQFRELANQLYLDTESDRQFIGNRFLVDSELINAEARFEWYFAREQRVSIAGFFKKIDNPIEAVTNIGGGFVLQTSFANAPSAVLYGAEIEAVKYWPLDTLGGGFFSTRRAVTIANYTYSKSQLEVESGDNVLLDTGGSAPFVQPADSRFRDGDPLTGQSDHLVNVQVGLEDTERLSQQTLLLTYASDRVTGRGAFSGSFPYPDTVEKPGLRLDFVWREGIEIGSKEVELKFQARNITGRRFIEVQEGEILIQNNVYDVGTSFSLGASIKF</sequence>
<evidence type="ECO:0000256" key="1">
    <source>
        <dbReference type="ARBA" id="ARBA00004442"/>
    </source>
</evidence>
<keyword evidence="3" id="KW-0998">Cell outer membrane</keyword>
<accession>A0A518RD93</accession>
<evidence type="ECO:0000256" key="3">
    <source>
        <dbReference type="ARBA" id="ARBA00023237"/>
    </source>
</evidence>
<dbReference type="SUPFAM" id="SSF56935">
    <property type="entry name" value="Porins"/>
    <property type="match status" value="1"/>
</dbReference>
<feature type="chain" id="PRO_5021748346" evidence="6">
    <location>
        <begin position="24"/>
        <end position="906"/>
    </location>
</feature>
<feature type="signal peptide" evidence="6">
    <location>
        <begin position="1"/>
        <end position="23"/>
    </location>
</feature>
<evidence type="ECO:0000259" key="7">
    <source>
        <dbReference type="Pfam" id="PF00593"/>
    </source>
</evidence>
<dbReference type="AlphaFoldDB" id="A0A518RD93"/>
<comment type="subcellular location">
    <subcellularLocation>
        <location evidence="1 4">Cell outer membrane</location>
    </subcellularLocation>
</comment>
<reference evidence="9 10" key="1">
    <citation type="submission" date="2019-07" db="EMBL/GenBank/DDBJ databases">
        <title>Sphingomonas alkalisoli sp. nov., isolated from rhizosphere soil of Suaedae salsa.</title>
        <authorList>
            <person name="Zhang H."/>
            <person name="Xu L."/>
            <person name="Zhang J.-X."/>
            <person name="Sun J.-Q."/>
        </authorList>
    </citation>
    <scope>NUCLEOTIDE SEQUENCE [LARGE SCALE GENOMIC DNA]</scope>
    <source>
        <strain evidence="9 10">XS-10</strain>
    </source>
</reference>